<reference evidence="1 2" key="1">
    <citation type="journal article" date="2023" name="Plants (Basel)">
        <title>Bridging the Gap: Combining Genomics and Transcriptomics Approaches to Understand Stylosanthes scabra, an Orphan Legume from the Brazilian Caatinga.</title>
        <authorList>
            <person name="Ferreira-Neto J.R.C."/>
            <person name="da Silva M.D."/>
            <person name="Binneck E."/>
            <person name="de Melo N.F."/>
            <person name="da Silva R.H."/>
            <person name="de Melo A.L.T.M."/>
            <person name="Pandolfi V."/>
            <person name="Bustamante F.O."/>
            <person name="Brasileiro-Vidal A.C."/>
            <person name="Benko-Iseppon A.M."/>
        </authorList>
    </citation>
    <scope>NUCLEOTIDE SEQUENCE [LARGE SCALE GENOMIC DNA]</scope>
    <source>
        <tissue evidence="1">Leaves</tissue>
    </source>
</reference>
<evidence type="ECO:0000313" key="2">
    <source>
        <dbReference type="Proteomes" id="UP001341840"/>
    </source>
</evidence>
<evidence type="ECO:0000313" key="1">
    <source>
        <dbReference type="EMBL" id="MED6210927.1"/>
    </source>
</evidence>
<proteinExistence type="predicted"/>
<dbReference type="Proteomes" id="UP001341840">
    <property type="component" value="Unassembled WGS sequence"/>
</dbReference>
<organism evidence="1 2">
    <name type="scientific">Stylosanthes scabra</name>
    <dbReference type="NCBI Taxonomy" id="79078"/>
    <lineage>
        <taxon>Eukaryota</taxon>
        <taxon>Viridiplantae</taxon>
        <taxon>Streptophyta</taxon>
        <taxon>Embryophyta</taxon>
        <taxon>Tracheophyta</taxon>
        <taxon>Spermatophyta</taxon>
        <taxon>Magnoliopsida</taxon>
        <taxon>eudicotyledons</taxon>
        <taxon>Gunneridae</taxon>
        <taxon>Pentapetalae</taxon>
        <taxon>rosids</taxon>
        <taxon>fabids</taxon>
        <taxon>Fabales</taxon>
        <taxon>Fabaceae</taxon>
        <taxon>Papilionoideae</taxon>
        <taxon>50 kb inversion clade</taxon>
        <taxon>dalbergioids sensu lato</taxon>
        <taxon>Dalbergieae</taxon>
        <taxon>Pterocarpus clade</taxon>
        <taxon>Stylosanthes</taxon>
    </lineage>
</organism>
<comment type="caution">
    <text evidence="1">The sequence shown here is derived from an EMBL/GenBank/DDBJ whole genome shotgun (WGS) entry which is preliminary data.</text>
</comment>
<keyword evidence="2" id="KW-1185">Reference proteome</keyword>
<name>A0ABU6YKJ1_9FABA</name>
<dbReference type="EMBL" id="JASCZI010242396">
    <property type="protein sequence ID" value="MED6210927.1"/>
    <property type="molecule type" value="Genomic_DNA"/>
</dbReference>
<protein>
    <submittedName>
        <fullName evidence="1">Uncharacterized protein</fullName>
    </submittedName>
</protein>
<gene>
    <name evidence="1" type="ORF">PIB30_068688</name>
</gene>
<accession>A0ABU6YKJ1</accession>
<sequence>MPTSLQHPTTTHAYTYFSAHTPQASPHLLFCTYSHSTKPKSTHILQTPYHHPRIKQNPTQPLALCSTFCRTTPQFQLVLEDKHRFKFGVRFSTFINNNNGIIILRLCFRQLPLQICLQ</sequence>